<keyword evidence="2" id="KW-0472">Membrane</keyword>
<reference evidence="4 5" key="1">
    <citation type="submission" date="2024-01" db="EMBL/GenBank/DDBJ databases">
        <title>A draft genome for a cacao thread blight-causing isolate of Paramarasmius palmivorus.</title>
        <authorList>
            <person name="Baruah I.K."/>
            <person name="Bukari Y."/>
            <person name="Amoako-Attah I."/>
            <person name="Meinhardt L.W."/>
            <person name="Bailey B.A."/>
            <person name="Cohen S.P."/>
        </authorList>
    </citation>
    <scope>NUCLEOTIDE SEQUENCE [LARGE SCALE GENOMIC DNA]</scope>
    <source>
        <strain evidence="4 5">GH-12</strain>
    </source>
</reference>
<feature type="transmembrane region" description="Helical" evidence="2">
    <location>
        <begin position="110"/>
        <end position="128"/>
    </location>
</feature>
<proteinExistence type="predicted"/>
<sequence length="652" mass="74394">MGKGKRNKNAAPTLDESWETTLKEVNRYDQDMVQGWKEDIDTLLVFAGLFSAIVTAFAIESYQWLEEDPAETTVTLLLQISQQLANSSSSQVAAIEPFEADPSSVRINCFWVLSLVLSLASSLFGLLCKQWLREHQRDTLTRTQAESLALLQLRRDSLERWGIASILSTLPILLEVSLLLFFAGLLDLLWNLNHTVFAIGMVSVGLSVGMYVITTILPTFAIPPTKTWGTGNLDWDNLSSSYFVCPYKSPQAWAFYRFYCKIMQPFIDLPYIQEFLVNRGLWYPLKVPAKDWSTLDLRIVRRTDTNPKEFPATEHISLKVYELRGMQWVASLFRDTPSMFPHIINILKTLHPSVAMTSVFGAQHWPLVIWEDVTHSDVETALRDDYTFETIRKSGLGNYTFVSRQPTISYPITLQPAGVQLMYYQQCWMTLARNTTRVDDVLYKLCGSISQFRTSGLLESVNLRFYLPFTVPDTLWTHPNKGIRQASMCLLQFYEESWKQYPEGEESFDERTAFIKVLAAHINREDCLSEIAVRKRGHAFLSFVNREILRHRLYNPHMVLMSEWNRAMSKVQFEGGLASDFFEPVPEEIGQPPPVVSEEYSSALPGFYRRPTPIPPCGHGLRADGRSPGSQRFGDSLTVQSDDDVTGKYEVV</sequence>
<keyword evidence="2" id="KW-1133">Transmembrane helix</keyword>
<comment type="caution">
    <text evidence="4">The sequence shown here is derived from an EMBL/GenBank/DDBJ whole genome shotgun (WGS) entry which is preliminary data.</text>
</comment>
<gene>
    <name evidence="4" type="ORF">VNI00_014133</name>
</gene>
<protein>
    <recommendedName>
        <fullName evidence="3">DUF6535 domain-containing protein</fullName>
    </recommendedName>
</protein>
<dbReference type="Pfam" id="PF20153">
    <property type="entry name" value="DUF6535"/>
    <property type="match status" value="1"/>
</dbReference>
<dbReference type="AlphaFoldDB" id="A0AAW0BYP4"/>
<dbReference type="InterPro" id="IPR045338">
    <property type="entry name" value="DUF6535"/>
</dbReference>
<evidence type="ECO:0000256" key="2">
    <source>
        <dbReference type="SAM" id="Phobius"/>
    </source>
</evidence>
<evidence type="ECO:0000313" key="5">
    <source>
        <dbReference type="Proteomes" id="UP001383192"/>
    </source>
</evidence>
<feature type="transmembrane region" description="Helical" evidence="2">
    <location>
        <begin position="195"/>
        <end position="217"/>
    </location>
</feature>
<evidence type="ECO:0000256" key="1">
    <source>
        <dbReference type="SAM" id="MobiDB-lite"/>
    </source>
</evidence>
<evidence type="ECO:0000313" key="4">
    <source>
        <dbReference type="EMBL" id="KAK7030389.1"/>
    </source>
</evidence>
<feature type="transmembrane region" description="Helical" evidence="2">
    <location>
        <begin position="40"/>
        <end position="59"/>
    </location>
</feature>
<accession>A0AAW0BYP4</accession>
<name>A0AAW0BYP4_9AGAR</name>
<dbReference type="EMBL" id="JAYKXP010000076">
    <property type="protein sequence ID" value="KAK7030389.1"/>
    <property type="molecule type" value="Genomic_DNA"/>
</dbReference>
<keyword evidence="2" id="KW-0812">Transmembrane</keyword>
<feature type="region of interest" description="Disordered" evidence="1">
    <location>
        <begin position="615"/>
        <end position="652"/>
    </location>
</feature>
<feature type="domain" description="DUF6535" evidence="3">
    <location>
        <begin position="18"/>
        <end position="191"/>
    </location>
</feature>
<organism evidence="4 5">
    <name type="scientific">Paramarasmius palmivorus</name>
    <dbReference type="NCBI Taxonomy" id="297713"/>
    <lineage>
        <taxon>Eukaryota</taxon>
        <taxon>Fungi</taxon>
        <taxon>Dikarya</taxon>
        <taxon>Basidiomycota</taxon>
        <taxon>Agaricomycotina</taxon>
        <taxon>Agaricomycetes</taxon>
        <taxon>Agaricomycetidae</taxon>
        <taxon>Agaricales</taxon>
        <taxon>Marasmiineae</taxon>
        <taxon>Marasmiaceae</taxon>
        <taxon>Paramarasmius</taxon>
    </lineage>
</organism>
<evidence type="ECO:0000259" key="3">
    <source>
        <dbReference type="Pfam" id="PF20153"/>
    </source>
</evidence>
<dbReference type="Proteomes" id="UP001383192">
    <property type="component" value="Unassembled WGS sequence"/>
</dbReference>
<feature type="transmembrane region" description="Helical" evidence="2">
    <location>
        <begin position="161"/>
        <end position="183"/>
    </location>
</feature>
<keyword evidence="5" id="KW-1185">Reference proteome</keyword>